<dbReference type="GO" id="GO:0034626">
    <property type="term" value="P:fatty acid elongation, polyunsaturated fatty acid"/>
    <property type="evidence" value="ECO:0007669"/>
    <property type="project" value="TreeGrafter"/>
</dbReference>
<evidence type="ECO:0000256" key="5">
    <source>
        <dbReference type="ARBA" id="ARBA00022832"/>
    </source>
</evidence>
<feature type="region of interest" description="Disordered" evidence="11">
    <location>
        <begin position="312"/>
        <end position="350"/>
    </location>
</feature>
<dbReference type="AlphaFoldDB" id="A0AB34KA64"/>
<keyword evidence="4 10" id="KW-0812">Transmembrane</keyword>
<dbReference type="Proteomes" id="UP001515480">
    <property type="component" value="Unassembled WGS sequence"/>
</dbReference>
<evidence type="ECO:0000313" key="13">
    <source>
        <dbReference type="Proteomes" id="UP001515480"/>
    </source>
</evidence>
<dbReference type="PANTHER" id="PTHR11157:SF17">
    <property type="entry name" value="ELONGATION OF VERY LONG CHAIN FATTY ACIDS PROTEIN 6"/>
    <property type="match status" value="1"/>
</dbReference>
<keyword evidence="7 10" id="KW-0443">Lipid metabolism</keyword>
<evidence type="ECO:0000256" key="2">
    <source>
        <dbReference type="ARBA" id="ARBA00022516"/>
    </source>
</evidence>
<protein>
    <recommendedName>
        <fullName evidence="10">Elongation of fatty acids protein</fullName>
        <ecNumber evidence="10">2.3.1.-</ecNumber>
    </recommendedName>
</protein>
<evidence type="ECO:0000256" key="6">
    <source>
        <dbReference type="ARBA" id="ARBA00022989"/>
    </source>
</evidence>
<evidence type="ECO:0000256" key="9">
    <source>
        <dbReference type="ARBA" id="ARBA00023160"/>
    </source>
</evidence>
<dbReference type="Pfam" id="PF01151">
    <property type="entry name" value="ELO"/>
    <property type="match status" value="1"/>
</dbReference>
<dbReference type="GO" id="GO:0034625">
    <property type="term" value="P:fatty acid elongation, monounsaturated fatty acid"/>
    <property type="evidence" value="ECO:0007669"/>
    <property type="project" value="TreeGrafter"/>
</dbReference>
<evidence type="ECO:0000256" key="1">
    <source>
        <dbReference type="ARBA" id="ARBA00004141"/>
    </source>
</evidence>
<dbReference type="GO" id="GO:0042761">
    <property type="term" value="P:very long-chain fatty acid biosynthetic process"/>
    <property type="evidence" value="ECO:0007669"/>
    <property type="project" value="TreeGrafter"/>
</dbReference>
<keyword evidence="2 10" id="KW-0444">Lipid biosynthesis</keyword>
<organism evidence="12 13">
    <name type="scientific">Prymnesium parvum</name>
    <name type="common">Toxic golden alga</name>
    <dbReference type="NCBI Taxonomy" id="97485"/>
    <lineage>
        <taxon>Eukaryota</taxon>
        <taxon>Haptista</taxon>
        <taxon>Haptophyta</taxon>
        <taxon>Prymnesiophyceae</taxon>
        <taxon>Prymnesiales</taxon>
        <taxon>Prymnesiaceae</taxon>
        <taxon>Prymnesium</taxon>
    </lineage>
</organism>
<dbReference type="InterPro" id="IPR002076">
    <property type="entry name" value="ELO_fam"/>
</dbReference>
<reference evidence="12 13" key="1">
    <citation type="journal article" date="2024" name="Science">
        <title>Giant polyketide synthase enzymes in the biosynthesis of giant marine polyether toxins.</title>
        <authorList>
            <person name="Fallon T.R."/>
            <person name="Shende V.V."/>
            <person name="Wierzbicki I.H."/>
            <person name="Pendleton A.L."/>
            <person name="Watervoot N.F."/>
            <person name="Auber R.P."/>
            <person name="Gonzalez D.J."/>
            <person name="Wisecaver J.H."/>
            <person name="Moore B.S."/>
        </authorList>
    </citation>
    <scope>NUCLEOTIDE SEQUENCE [LARGE SCALE GENOMIC DNA]</scope>
    <source>
        <strain evidence="12 13">12B1</strain>
    </source>
</reference>
<gene>
    <name evidence="12" type="ORF">AB1Y20_000801</name>
</gene>
<feature type="transmembrane region" description="Helical" evidence="10">
    <location>
        <begin position="244"/>
        <end position="271"/>
    </location>
</feature>
<keyword evidence="6 10" id="KW-1133">Transmembrane helix</keyword>
<name>A0AB34KA64_PRYPA</name>
<evidence type="ECO:0000256" key="11">
    <source>
        <dbReference type="SAM" id="MobiDB-lite"/>
    </source>
</evidence>
<evidence type="ECO:0000256" key="4">
    <source>
        <dbReference type="ARBA" id="ARBA00022692"/>
    </source>
</evidence>
<keyword evidence="5 10" id="KW-0276">Fatty acid metabolism</keyword>
<comment type="similarity">
    <text evidence="10">Belongs to the ELO family.</text>
</comment>
<feature type="transmembrane region" description="Helical" evidence="10">
    <location>
        <begin position="283"/>
        <end position="302"/>
    </location>
</feature>
<keyword evidence="13" id="KW-1185">Reference proteome</keyword>
<evidence type="ECO:0000256" key="3">
    <source>
        <dbReference type="ARBA" id="ARBA00022679"/>
    </source>
</evidence>
<keyword evidence="3 10" id="KW-0808">Transferase</keyword>
<feature type="transmembrane region" description="Helical" evidence="10">
    <location>
        <begin position="74"/>
        <end position="93"/>
    </location>
</feature>
<feature type="compositionally biased region" description="Polar residues" evidence="11">
    <location>
        <begin position="324"/>
        <end position="334"/>
    </location>
</feature>
<dbReference type="PANTHER" id="PTHR11157">
    <property type="entry name" value="FATTY ACID ACYL TRANSFERASE-RELATED"/>
    <property type="match status" value="1"/>
</dbReference>
<comment type="catalytic activity">
    <reaction evidence="10">
        <text>an acyl-CoA + malonyl-CoA + H(+) = a 3-oxoacyl-CoA + CO2 + CoA</text>
        <dbReference type="Rhea" id="RHEA:50252"/>
        <dbReference type="ChEBI" id="CHEBI:15378"/>
        <dbReference type="ChEBI" id="CHEBI:16526"/>
        <dbReference type="ChEBI" id="CHEBI:57287"/>
        <dbReference type="ChEBI" id="CHEBI:57384"/>
        <dbReference type="ChEBI" id="CHEBI:58342"/>
        <dbReference type="ChEBI" id="CHEBI:90726"/>
    </reaction>
    <physiologicalReaction direction="left-to-right" evidence="10">
        <dbReference type="Rhea" id="RHEA:50253"/>
    </physiologicalReaction>
</comment>
<sequence>MPSSLGVSPSKDFEQALQSPECAYRDLRHWSPNDIWADLGRVLPESCDYMPPSARSHIFNGFTATRWTSQHSEIPLIAVALYLIMIVVLKRLMAHRKPIYLQPIVLAWNFSLSLFSLAGVFYTVPQLLVGKDSGLLEGGWYSSVCSHSSSYGMGETGIFVALFIYSKLAELLDTLFLLLRKSPVILLHWYHHATVLLYCWHAYSVRIGSGLWFAAMNYSVHSLMYFYYGVTQMGPKSRSYAKKLAIFITTLQLLQMVVGIIVTVSSLVYHARGQTCYVNLTNSFLGLAMYSSYFVLFLQLFLQHYVFKKEPKKPPSQVKGKENAPSSAPPQQEVATSTSTTSATRPKKNE</sequence>
<comment type="caution">
    <text evidence="12">The sequence shown here is derived from an EMBL/GenBank/DDBJ whole genome shotgun (WGS) entry which is preliminary data.</text>
</comment>
<dbReference type="EMBL" id="JBGBPQ010000001">
    <property type="protein sequence ID" value="KAL1529871.1"/>
    <property type="molecule type" value="Genomic_DNA"/>
</dbReference>
<dbReference type="EC" id="2.3.1.-" evidence="10"/>
<dbReference type="GO" id="GO:0005789">
    <property type="term" value="C:endoplasmic reticulum membrane"/>
    <property type="evidence" value="ECO:0007669"/>
    <property type="project" value="TreeGrafter"/>
</dbReference>
<evidence type="ECO:0000256" key="7">
    <source>
        <dbReference type="ARBA" id="ARBA00023098"/>
    </source>
</evidence>
<accession>A0AB34KA64</accession>
<keyword evidence="9 10" id="KW-0275">Fatty acid biosynthesis</keyword>
<comment type="subcellular location">
    <subcellularLocation>
        <location evidence="1">Membrane</location>
        <topology evidence="1">Multi-pass membrane protein</topology>
    </subcellularLocation>
</comment>
<feature type="transmembrane region" description="Helical" evidence="10">
    <location>
        <begin position="158"/>
        <end position="179"/>
    </location>
</feature>
<feature type="compositionally biased region" description="Low complexity" evidence="11">
    <location>
        <begin position="335"/>
        <end position="344"/>
    </location>
</feature>
<feature type="transmembrane region" description="Helical" evidence="10">
    <location>
        <begin position="105"/>
        <end position="124"/>
    </location>
</feature>
<dbReference type="GO" id="GO:0009922">
    <property type="term" value="F:fatty acid elongase activity"/>
    <property type="evidence" value="ECO:0007669"/>
    <property type="project" value="InterPro"/>
</dbReference>
<proteinExistence type="inferred from homology"/>
<dbReference type="GO" id="GO:0019367">
    <property type="term" value="P:fatty acid elongation, saturated fatty acid"/>
    <property type="evidence" value="ECO:0007669"/>
    <property type="project" value="TreeGrafter"/>
</dbReference>
<evidence type="ECO:0000313" key="12">
    <source>
        <dbReference type="EMBL" id="KAL1529871.1"/>
    </source>
</evidence>
<dbReference type="GO" id="GO:0030148">
    <property type="term" value="P:sphingolipid biosynthetic process"/>
    <property type="evidence" value="ECO:0007669"/>
    <property type="project" value="TreeGrafter"/>
</dbReference>
<keyword evidence="8 10" id="KW-0472">Membrane</keyword>
<evidence type="ECO:0000256" key="10">
    <source>
        <dbReference type="RuleBase" id="RU361115"/>
    </source>
</evidence>
<evidence type="ECO:0000256" key="8">
    <source>
        <dbReference type="ARBA" id="ARBA00023136"/>
    </source>
</evidence>
<feature type="transmembrane region" description="Helical" evidence="10">
    <location>
        <begin position="209"/>
        <end position="228"/>
    </location>
</feature>